<feature type="transmembrane region" description="Helical" evidence="1">
    <location>
        <begin position="52"/>
        <end position="72"/>
    </location>
</feature>
<reference evidence="2" key="1">
    <citation type="journal article" date="2020" name="Stud. Mycol.">
        <title>101 Dothideomycetes genomes: a test case for predicting lifestyles and emergence of pathogens.</title>
        <authorList>
            <person name="Haridas S."/>
            <person name="Albert R."/>
            <person name="Binder M."/>
            <person name="Bloem J."/>
            <person name="Labutti K."/>
            <person name="Salamov A."/>
            <person name="Andreopoulos B."/>
            <person name="Baker S."/>
            <person name="Barry K."/>
            <person name="Bills G."/>
            <person name="Bluhm B."/>
            <person name="Cannon C."/>
            <person name="Castanera R."/>
            <person name="Culley D."/>
            <person name="Daum C."/>
            <person name="Ezra D."/>
            <person name="Gonzalez J."/>
            <person name="Henrissat B."/>
            <person name="Kuo A."/>
            <person name="Liang C."/>
            <person name="Lipzen A."/>
            <person name="Lutzoni F."/>
            <person name="Magnuson J."/>
            <person name="Mondo S."/>
            <person name="Nolan M."/>
            <person name="Ohm R."/>
            <person name="Pangilinan J."/>
            <person name="Park H.-J."/>
            <person name="Ramirez L."/>
            <person name="Alfaro M."/>
            <person name="Sun H."/>
            <person name="Tritt A."/>
            <person name="Yoshinaga Y."/>
            <person name="Zwiers L.-H."/>
            <person name="Turgeon B."/>
            <person name="Goodwin S."/>
            <person name="Spatafora J."/>
            <person name="Crous P."/>
            <person name="Grigoriev I."/>
        </authorList>
    </citation>
    <scope>NUCLEOTIDE SEQUENCE</scope>
    <source>
        <strain evidence="2">CBS 121739</strain>
    </source>
</reference>
<feature type="transmembrane region" description="Helical" evidence="1">
    <location>
        <begin position="21"/>
        <end position="40"/>
    </location>
</feature>
<keyword evidence="1" id="KW-0812">Transmembrane</keyword>
<sequence length="73" mass="8544">MAPALRMTRLIKESNTFFGEFFGALFESAAVQASFWVFDYCLSRKSAAWSWVVWYMVFFFLLGRWVMGLLVIV</sequence>
<proteinExistence type="predicted"/>
<name>A0A6A6W3K2_9PEZI</name>
<protein>
    <submittedName>
        <fullName evidence="2">Uncharacterized protein</fullName>
    </submittedName>
</protein>
<gene>
    <name evidence="2" type="ORF">EJ05DRAFT_477364</name>
</gene>
<organism evidence="2 3">
    <name type="scientific">Pseudovirgaria hyperparasitica</name>
    <dbReference type="NCBI Taxonomy" id="470096"/>
    <lineage>
        <taxon>Eukaryota</taxon>
        <taxon>Fungi</taxon>
        <taxon>Dikarya</taxon>
        <taxon>Ascomycota</taxon>
        <taxon>Pezizomycotina</taxon>
        <taxon>Dothideomycetes</taxon>
        <taxon>Dothideomycetes incertae sedis</taxon>
        <taxon>Acrospermales</taxon>
        <taxon>Acrospermaceae</taxon>
        <taxon>Pseudovirgaria</taxon>
    </lineage>
</organism>
<evidence type="ECO:0000313" key="2">
    <source>
        <dbReference type="EMBL" id="KAF2757145.1"/>
    </source>
</evidence>
<dbReference type="Proteomes" id="UP000799437">
    <property type="component" value="Unassembled WGS sequence"/>
</dbReference>
<accession>A0A6A6W3K2</accession>
<dbReference type="AlphaFoldDB" id="A0A6A6W3K2"/>
<dbReference type="EMBL" id="ML996574">
    <property type="protein sequence ID" value="KAF2757145.1"/>
    <property type="molecule type" value="Genomic_DNA"/>
</dbReference>
<dbReference type="RefSeq" id="XP_033599596.1">
    <property type="nucleotide sequence ID" value="XM_033744235.1"/>
</dbReference>
<keyword evidence="1" id="KW-0472">Membrane</keyword>
<evidence type="ECO:0000313" key="3">
    <source>
        <dbReference type="Proteomes" id="UP000799437"/>
    </source>
</evidence>
<keyword evidence="1" id="KW-1133">Transmembrane helix</keyword>
<keyword evidence="3" id="KW-1185">Reference proteome</keyword>
<dbReference type="GeneID" id="54485289"/>
<evidence type="ECO:0000256" key="1">
    <source>
        <dbReference type="SAM" id="Phobius"/>
    </source>
</evidence>